<reference evidence="2 3" key="1">
    <citation type="submission" date="2019-10" db="EMBL/GenBank/DDBJ databases">
        <title>A novel species.</title>
        <authorList>
            <person name="Gao J."/>
        </authorList>
    </citation>
    <scope>NUCLEOTIDE SEQUENCE [LARGE SCALE GENOMIC DNA]</scope>
    <source>
        <strain evidence="2 3">QMT-28</strain>
    </source>
</reference>
<sequence length="72" mass="7665">MATILAYGVAPASSSGYCARPDRSDHEAYGIGYVLYSRWTPCGNGAETDGKRHIGHPPAVDRDMTVRPGRAG</sequence>
<feature type="region of interest" description="Disordered" evidence="1">
    <location>
        <begin position="49"/>
        <end position="72"/>
    </location>
</feature>
<dbReference type="AlphaFoldDB" id="A0A5Q0LBB6"/>
<evidence type="ECO:0000313" key="2">
    <source>
        <dbReference type="EMBL" id="QFZ73799.1"/>
    </source>
</evidence>
<accession>A0A5Q0LBB6</accession>
<evidence type="ECO:0000256" key="1">
    <source>
        <dbReference type="SAM" id="MobiDB-lite"/>
    </source>
</evidence>
<gene>
    <name evidence="2" type="ORF">GFH48_11565</name>
</gene>
<dbReference type="EMBL" id="CP045643">
    <property type="protein sequence ID" value="QFZ73799.1"/>
    <property type="molecule type" value="Genomic_DNA"/>
</dbReference>
<protein>
    <submittedName>
        <fullName evidence="2">Uncharacterized protein</fullName>
    </submittedName>
</protein>
<organism evidence="2 3">
    <name type="scientific">Streptomyces fagopyri</name>
    <dbReference type="NCBI Taxonomy" id="2662397"/>
    <lineage>
        <taxon>Bacteria</taxon>
        <taxon>Bacillati</taxon>
        <taxon>Actinomycetota</taxon>
        <taxon>Actinomycetes</taxon>
        <taxon>Kitasatosporales</taxon>
        <taxon>Streptomycetaceae</taxon>
        <taxon>Streptomyces</taxon>
    </lineage>
</organism>
<proteinExistence type="predicted"/>
<evidence type="ECO:0000313" key="3">
    <source>
        <dbReference type="Proteomes" id="UP000326179"/>
    </source>
</evidence>
<name>A0A5Q0LBB6_9ACTN</name>
<dbReference type="KEGG" id="sfy:GFH48_11565"/>
<dbReference type="Proteomes" id="UP000326179">
    <property type="component" value="Chromosome"/>
</dbReference>
<keyword evidence="3" id="KW-1185">Reference proteome</keyword>